<gene>
    <name evidence="2" type="ORF">SAMN04488050_104273</name>
</gene>
<protein>
    <submittedName>
        <fullName evidence="2">Uncharacterized protein</fullName>
    </submittedName>
</protein>
<dbReference type="RefSeq" id="WP_176806595.1">
    <property type="nucleotide sequence ID" value="NZ_FNCL01000004.1"/>
</dbReference>
<dbReference type="Proteomes" id="UP000199392">
    <property type="component" value="Unassembled WGS sequence"/>
</dbReference>
<feature type="region of interest" description="Disordered" evidence="1">
    <location>
        <begin position="11"/>
        <end position="52"/>
    </location>
</feature>
<sequence length="52" mass="5994">MSLANIIRRAASSYAASQTRRNRPIRHRPVKRSHSQKLRLAQSALREVQRGL</sequence>
<dbReference type="AlphaFoldDB" id="A0A1I6SCL2"/>
<proteinExistence type="predicted"/>
<feature type="compositionally biased region" description="Basic residues" evidence="1">
    <location>
        <begin position="20"/>
        <end position="37"/>
    </location>
</feature>
<keyword evidence="3" id="KW-1185">Reference proteome</keyword>
<evidence type="ECO:0000256" key="1">
    <source>
        <dbReference type="SAM" id="MobiDB-lite"/>
    </source>
</evidence>
<reference evidence="3" key="1">
    <citation type="submission" date="2016-10" db="EMBL/GenBank/DDBJ databases">
        <authorList>
            <person name="Varghese N."/>
            <person name="Submissions S."/>
        </authorList>
    </citation>
    <scope>NUCLEOTIDE SEQUENCE [LARGE SCALE GENOMIC DNA]</scope>
    <source>
        <strain evidence="3">DSM 26894</strain>
    </source>
</reference>
<accession>A0A1I6SCL2</accession>
<evidence type="ECO:0000313" key="3">
    <source>
        <dbReference type="Proteomes" id="UP000199392"/>
    </source>
</evidence>
<organism evidence="2 3">
    <name type="scientific">Alloyangia pacifica</name>
    <dbReference type="NCBI Taxonomy" id="311180"/>
    <lineage>
        <taxon>Bacteria</taxon>
        <taxon>Pseudomonadati</taxon>
        <taxon>Pseudomonadota</taxon>
        <taxon>Alphaproteobacteria</taxon>
        <taxon>Rhodobacterales</taxon>
        <taxon>Roseobacteraceae</taxon>
        <taxon>Alloyangia</taxon>
    </lineage>
</organism>
<evidence type="ECO:0000313" key="2">
    <source>
        <dbReference type="EMBL" id="SFS74715.1"/>
    </source>
</evidence>
<name>A0A1I6SCL2_9RHOB</name>
<dbReference type="EMBL" id="FOZW01000004">
    <property type="protein sequence ID" value="SFS74715.1"/>
    <property type="molecule type" value="Genomic_DNA"/>
</dbReference>